<dbReference type="InterPro" id="IPR011990">
    <property type="entry name" value="TPR-like_helical_dom_sf"/>
</dbReference>
<keyword evidence="3" id="KW-1185">Reference proteome</keyword>
<gene>
    <name evidence="2" type="ORF">HGRIS_011366</name>
</gene>
<feature type="region of interest" description="Disordered" evidence="1">
    <location>
        <begin position="510"/>
        <end position="534"/>
    </location>
</feature>
<dbReference type="Gene3D" id="1.25.40.10">
    <property type="entry name" value="Tetratricopeptide repeat domain"/>
    <property type="match status" value="1"/>
</dbReference>
<protein>
    <recommendedName>
        <fullName evidence="4">Fungal N-terminal domain-containing protein</fullName>
    </recommendedName>
</protein>
<sequence>MDPLSITLAVASLVKSAWSFKESIDKIGKNQLRLQQLSEDVVRGISDIREFCEEHQKVHSHVIGSRDLKDSLDKITRELVYVQTRCDKLAFRYSRKPLAKFRANVMAWMNNGELEADIVHLKGQVQACHSLFQTFSSARNEQNILLVLHEGRARTRQLDRLVTEMLLRDEADGLPIPTAINAAAIDARMYDYLFHKLDNALEGVNNLIVKRSDWYEEPDEWHSLEFSLVPGVECLSETSRFSRAFFHVIRILQALSSDTQALSIQAITSSLYQLMLGLKTMDHCGYAALVGAATAEMYSRLFDGTGAKDFLYILAETLDWLSFSTDDSDLSLKSAGEAVMAWTALHNSSYCRRYSENLAWALGNYGMILSNAECFDRALEYGQQSLSIIRDVPSTSDPSTDSTMVRWEGSGEASIVHTSRREITRPMEIAWIEVYTLYTYAWILGSSGNYASAFLTGLEAINGCQALLGAMPDALLASSWNEFLGGLQEAMPSWVSITYRPSQRALLASDQYSGRRNDSDNEGNGWITSESSIH</sequence>
<evidence type="ECO:0000313" key="3">
    <source>
        <dbReference type="Proteomes" id="UP001556367"/>
    </source>
</evidence>
<name>A0ABR3JWV4_9AGAR</name>
<dbReference type="EMBL" id="JASNQZ010000002">
    <property type="protein sequence ID" value="KAL0959665.1"/>
    <property type="molecule type" value="Genomic_DNA"/>
</dbReference>
<accession>A0ABR3JWV4</accession>
<comment type="caution">
    <text evidence="2">The sequence shown here is derived from an EMBL/GenBank/DDBJ whole genome shotgun (WGS) entry which is preliminary data.</text>
</comment>
<proteinExistence type="predicted"/>
<evidence type="ECO:0000256" key="1">
    <source>
        <dbReference type="SAM" id="MobiDB-lite"/>
    </source>
</evidence>
<dbReference type="SUPFAM" id="SSF48452">
    <property type="entry name" value="TPR-like"/>
    <property type="match status" value="1"/>
</dbReference>
<organism evidence="2 3">
    <name type="scientific">Hohenbuehelia grisea</name>
    <dbReference type="NCBI Taxonomy" id="104357"/>
    <lineage>
        <taxon>Eukaryota</taxon>
        <taxon>Fungi</taxon>
        <taxon>Dikarya</taxon>
        <taxon>Basidiomycota</taxon>
        <taxon>Agaricomycotina</taxon>
        <taxon>Agaricomycetes</taxon>
        <taxon>Agaricomycetidae</taxon>
        <taxon>Agaricales</taxon>
        <taxon>Pleurotineae</taxon>
        <taxon>Pleurotaceae</taxon>
        <taxon>Hohenbuehelia</taxon>
    </lineage>
</organism>
<reference evidence="3" key="1">
    <citation type="submission" date="2024-06" db="EMBL/GenBank/DDBJ databases">
        <title>Multi-omics analyses provide insights into the biosynthesis of the anticancer antibiotic pleurotin in Hohenbuehelia grisea.</title>
        <authorList>
            <person name="Weaver J.A."/>
            <person name="Alberti F."/>
        </authorList>
    </citation>
    <scope>NUCLEOTIDE SEQUENCE [LARGE SCALE GENOMIC DNA]</scope>
    <source>
        <strain evidence="3">T-177</strain>
    </source>
</reference>
<evidence type="ECO:0000313" key="2">
    <source>
        <dbReference type="EMBL" id="KAL0959665.1"/>
    </source>
</evidence>
<dbReference type="Proteomes" id="UP001556367">
    <property type="component" value="Unassembled WGS sequence"/>
</dbReference>
<evidence type="ECO:0008006" key="4">
    <source>
        <dbReference type="Google" id="ProtNLM"/>
    </source>
</evidence>